<organism evidence="3">
    <name type="scientific">mine drainage metagenome</name>
    <dbReference type="NCBI Taxonomy" id="410659"/>
    <lineage>
        <taxon>unclassified sequences</taxon>
        <taxon>metagenomes</taxon>
        <taxon>ecological metagenomes</taxon>
    </lineage>
</organism>
<reference evidence="3" key="2">
    <citation type="journal article" date="2014" name="ISME J.">
        <title>Microbial stratification in low pH oxic and suboxic macroscopic growths along an acid mine drainage.</title>
        <authorList>
            <person name="Mendez-Garcia C."/>
            <person name="Mesa V."/>
            <person name="Sprenger R.R."/>
            <person name="Richter M."/>
            <person name="Diez M.S."/>
            <person name="Solano J."/>
            <person name="Bargiela R."/>
            <person name="Golyshina O.V."/>
            <person name="Manteca A."/>
            <person name="Ramos J.L."/>
            <person name="Gallego J.R."/>
            <person name="Llorente I."/>
            <person name="Martins Dos Santos V.A."/>
            <person name="Jensen O.N."/>
            <person name="Pelaez A.I."/>
            <person name="Sanchez J."/>
            <person name="Ferrer M."/>
        </authorList>
    </citation>
    <scope>NUCLEOTIDE SEQUENCE</scope>
</reference>
<comment type="caution">
    <text evidence="3">The sequence shown here is derived from an EMBL/GenBank/DDBJ whole genome shotgun (WGS) entry which is preliminary data.</text>
</comment>
<dbReference type="InterPro" id="IPR050129">
    <property type="entry name" value="Zn_alcohol_dh"/>
</dbReference>
<dbReference type="Gene3D" id="3.90.180.10">
    <property type="entry name" value="Medium-chain alcohol dehydrogenases, catalytic domain"/>
    <property type="match status" value="1"/>
</dbReference>
<evidence type="ECO:0000256" key="1">
    <source>
        <dbReference type="ARBA" id="ARBA00023002"/>
    </source>
</evidence>
<proteinExistence type="predicted"/>
<sequence length="176" mass="19271">MIVARMHDSGGIENLRIEDIEEPEMVDEEILVKIRLAGLNPLDYNLIHGNVVYSVKPFPHIPGSEVIGEVISDGKVLKKGDRVMVYNRIFDGNCDLCLSGKENLCYNGGIWGVISNGGFTEKISIQEKNLIKIPEVISDELAVSTPIGALTAYHALKKANASAGKNILIYGGIWKH</sequence>
<evidence type="ECO:0000313" key="3">
    <source>
        <dbReference type="EMBL" id="EQD79342.1"/>
    </source>
</evidence>
<accession>T1CAY0</accession>
<dbReference type="PANTHER" id="PTHR43401">
    <property type="entry name" value="L-THREONINE 3-DEHYDROGENASE"/>
    <property type="match status" value="1"/>
</dbReference>
<keyword evidence="1" id="KW-0560">Oxidoreductase</keyword>
<gene>
    <name evidence="3" type="ORF">B1A_01786</name>
</gene>
<feature type="domain" description="Alcohol dehydrogenase-like N-terminal" evidence="2">
    <location>
        <begin position="27"/>
        <end position="135"/>
    </location>
</feature>
<name>T1CAY0_9ZZZZ</name>
<protein>
    <submittedName>
        <fullName evidence="3">Alcohol dehydrogenase GroES domain protein</fullName>
    </submittedName>
</protein>
<dbReference type="AlphaFoldDB" id="T1CAY0"/>
<reference evidence="3" key="1">
    <citation type="submission" date="2013-08" db="EMBL/GenBank/DDBJ databases">
        <authorList>
            <person name="Mendez C."/>
            <person name="Richter M."/>
            <person name="Ferrer M."/>
            <person name="Sanchez J."/>
        </authorList>
    </citation>
    <scope>NUCLEOTIDE SEQUENCE</scope>
</reference>
<dbReference type="EMBL" id="AUZX01001344">
    <property type="protein sequence ID" value="EQD79342.1"/>
    <property type="molecule type" value="Genomic_DNA"/>
</dbReference>
<dbReference type="GO" id="GO:0016491">
    <property type="term" value="F:oxidoreductase activity"/>
    <property type="evidence" value="ECO:0007669"/>
    <property type="project" value="UniProtKB-KW"/>
</dbReference>
<dbReference type="SUPFAM" id="SSF50129">
    <property type="entry name" value="GroES-like"/>
    <property type="match status" value="1"/>
</dbReference>
<dbReference type="PANTHER" id="PTHR43401:SF2">
    <property type="entry name" value="L-THREONINE 3-DEHYDROGENASE"/>
    <property type="match status" value="1"/>
</dbReference>
<feature type="non-terminal residue" evidence="3">
    <location>
        <position position="176"/>
    </location>
</feature>
<dbReference type="InterPro" id="IPR011032">
    <property type="entry name" value="GroES-like_sf"/>
</dbReference>
<dbReference type="Pfam" id="PF08240">
    <property type="entry name" value="ADH_N"/>
    <property type="match status" value="1"/>
</dbReference>
<dbReference type="InterPro" id="IPR013154">
    <property type="entry name" value="ADH-like_N"/>
</dbReference>
<evidence type="ECO:0000259" key="2">
    <source>
        <dbReference type="Pfam" id="PF08240"/>
    </source>
</evidence>